<keyword evidence="5" id="KW-0812">Transmembrane</keyword>
<evidence type="ECO:0000256" key="19">
    <source>
        <dbReference type="PIRSR" id="PIRSR640198-2"/>
    </source>
</evidence>
<dbReference type="GO" id="GO:0005524">
    <property type="term" value="F:ATP binding"/>
    <property type="evidence" value="ECO:0007669"/>
    <property type="project" value="UniProtKB-KW"/>
</dbReference>
<comment type="catalytic activity">
    <reaction evidence="17">
        <text>3-O-(5'-adenylyl)-L-threonyl-[protein] + H2O = L-threonyl-[protein] + AMP + H(+)</text>
        <dbReference type="Rhea" id="RHEA:55932"/>
        <dbReference type="Rhea" id="RHEA-COMP:11060"/>
        <dbReference type="Rhea" id="RHEA-COMP:13847"/>
        <dbReference type="ChEBI" id="CHEBI:15377"/>
        <dbReference type="ChEBI" id="CHEBI:15378"/>
        <dbReference type="ChEBI" id="CHEBI:30013"/>
        <dbReference type="ChEBI" id="CHEBI:138113"/>
        <dbReference type="ChEBI" id="CHEBI:456215"/>
    </reaction>
</comment>
<evidence type="ECO:0000256" key="4">
    <source>
        <dbReference type="ARBA" id="ARBA00022679"/>
    </source>
</evidence>
<evidence type="ECO:0000256" key="13">
    <source>
        <dbReference type="ARBA" id="ARBA00030885"/>
    </source>
</evidence>
<comment type="catalytic activity">
    <reaction evidence="16">
        <text>L-tyrosyl-[protein] + ATP = O-(5'-adenylyl)-L-tyrosyl-[protein] + diphosphate</text>
        <dbReference type="Rhea" id="RHEA:54288"/>
        <dbReference type="Rhea" id="RHEA-COMP:10136"/>
        <dbReference type="Rhea" id="RHEA-COMP:13846"/>
        <dbReference type="ChEBI" id="CHEBI:30616"/>
        <dbReference type="ChEBI" id="CHEBI:33019"/>
        <dbReference type="ChEBI" id="CHEBI:46858"/>
        <dbReference type="ChEBI" id="CHEBI:83624"/>
        <dbReference type="EC" id="2.7.7.108"/>
    </reaction>
</comment>
<evidence type="ECO:0000256" key="16">
    <source>
        <dbReference type="ARBA" id="ARBA00048696"/>
    </source>
</evidence>
<evidence type="ECO:0000256" key="10">
    <source>
        <dbReference type="ARBA" id="ARBA00022840"/>
    </source>
</evidence>
<evidence type="ECO:0000313" key="22">
    <source>
        <dbReference type="EMBL" id="KAK2717052.1"/>
    </source>
</evidence>
<keyword evidence="7" id="KW-0677">Repeat</keyword>
<dbReference type="InterPro" id="IPR036597">
    <property type="entry name" value="Fido-like_dom_sf"/>
</dbReference>
<keyword evidence="8 19" id="KW-0547">Nucleotide-binding</keyword>
<evidence type="ECO:0000256" key="20">
    <source>
        <dbReference type="PIRSR" id="PIRSR640198-3"/>
    </source>
</evidence>
<evidence type="ECO:0000256" key="14">
    <source>
        <dbReference type="ARBA" id="ARBA00034531"/>
    </source>
</evidence>
<keyword evidence="6" id="KW-0548">Nucleotidyltransferase</keyword>
<keyword evidence="9" id="KW-0802">TPR repeat</keyword>
<dbReference type="Gene3D" id="1.10.3290.10">
    <property type="entry name" value="Fido-like domain"/>
    <property type="match status" value="1"/>
</dbReference>
<keyword evidence="11" id="KW-1133">Transmembrane helix</keyword>
<dbReference type="EMBL" id="JAVRJZ010000011">
    <property type="protein sequence ID" value="KAK2717052.1"/>
    <property type="molecule type" value="Genomic_DNA"/>
</dbReference>
<evidence type="ECO:0000256" key="7">
    <source>
        <dbReference type="ARBA" id="ARBA00022737"/>
    </source>
</evidence>
<evidence type="ECO:0000259" key="21">
    <source>
        <dbReference type="PROSITE" id="PS51459"/>
    </source>
</evidence>
<accession>A0AA88I822</accession>
<dbReference type="EC" id="2.7.7.108" evidence="14"/>
<keyword evidence="4" id="KW-0808">Transferase</keyword>
<feature type="domain" description="Fido" evidence="21">
    <location>
        <begin position="209"/>
        <end position="339"/>
    </location>
</feature>
<feature type="active site" evidence="18">
    <location>
        <position position="283"/>
    </location>
</feature>
<dbReference type="AlphaFoldDB" id="A0AA88I822"/>
<evidence type="ECO:0000256" key="6">
    <source>
        <dbReference type="ARBA" id="ARBA00022695"/>
    </source>
</evidence>
<evidence type="ECO:0000256" key="2">
    <source>
        <dbReference type="ARBA" id="ARBA00009742"/>
    </source>
</evidence>
<proteinExistence type="inferred from homology"/>
<feature type="binding site" evidence="19">
    <location>
        <begin position="287"/>
        <end position="294"/>
    </location>
    <ligand>
        <name>ATP</name>
        <dbReference type="ChEBI" id="CHEBI:30616"/>
    </ligand>
</feature>
<evidence type="ECO:0000256" key="9">
    <source>
        <dbReference type="ARBA" id="ARBA00022803"/>
    </source>
</evidence>
<evidence type="ECO:0000256" key="8">
    <source>
        <dbReference type="ARBA" id="ARBA00022741"/>
    </source>
</evidence>
<feature type="site" description="Important for autoinhibition of adenylyltransferase activity" evidence="20">
    <location>
        <position position="158"/>
    </location>
</feature>
<dbReference type="GO" id="GO:0016020">
    <property type="term" value="C:membrane"/>
    <property type="evidence" value="ECO:0007669"/>
    <property type="project" value="UniProtKB-SubCell"/>
</dbReference>
<comment type="subcellular location">
    <subcellularLocation>
        <location evidence="1">Membrane</location>
        <topology evidence="1">Single-pass membrane protein</topology>
    </subcellularLocation>
</comment>
<reference evidence="22" key="1">
    <citation type="submission" date="2023-07" db="EMBL/GenBank/DDBJ databases">
        <title>Chromosome-level genome assembly of Artemia franciscana.</title>
        <authorList>
            <person name="Jo E."/>
        </authorList>
    </citation>
    <scope>NUCLEOTIDE SEQUENCE</scope>
    <source>
        <tissue evidence="22">Whole body</tissue>
    </source>
</reference>
<dbReference type="PANTHER" id="PTHR13504">
    <property type="entry name" value="FIDO DOMAIN-CONTAINING PROTEIN DDB_G0283145"/>
    <property type="match status" value="1"/>
</dbReference>
<comment type="caution">
    <text evidence="22">The sequence shown here is derived from an EMBL/GenBank/DDBJ whole genome shotgun (WGS) entry which is preliminary data.</text>
</comment>
<evidence type="ECO:0000256" key="17">
    <source>
        <dbReference type="ARBA" id="ARBA00049297"/>
    </source>
</evidence>
<dbReference type="InterPro" id="IPR011990">
    <property type="entry name" value="TPR-like_helical_dom_sf"/>
</dbReference>
<dbReference type="Proteomes" id="UP001187531">
    <property type="component" value="Unassembled WGS sequence"/>
</dbReference>
<comment type="catalytic activity">
    <reaction evidence="15">
        <text>L-threonyl-[protein] + ATP = 3-O-(5'-adenylyl)-L-threonyl-[protein] + diphosphate</text>
        <dbReference type="Rhea" id="RHEA:54292"/>
        <dbReference type="Rhea" id="RHEA-COMP:11060"/>
        <dbReference type="Rhea" id="RHEA-COMP:13847"/>
        <dbReference type="ChEBI" id="CHEBI:30013"/>
        <dbReference type="ChEBI" id="CHEBI:30616"/>
        <dbReference type="ChEBI" id="CHEBI:33019"/>
        <dbReference type="ChEBI" id="CHEBI:138113"/>
        <dbReference type="EC" id="2.7.7.108"/>
    </reaction>
</comment>
<organism evidence="22 23">
    <name type="scientific">Artemia franciscana</name>
    <name type="common">Brine shrimp</name>
    <name type="synonym">Artemia sanfranciscana</name>
    <dbReference type="NCBI Taxonomy" id="6661"/>
    <lineage>
        <taxon>Eukaryota</taxon>
        <taxon>Metazoa</taxon>
        <taxon>Ecdysozoa</taxon>
        <taxon>Arthropoda</taxon>
        <taxon>Crustacea</taxon>
        <taxon>Branchiopoda</taxon>
        <taxon>Anostraca</taxon>
        <taxon>Artemiidae</taxon>
        <taxon>Artemia</taxon>
    </lineage>
</organism>
<evidence type="ECO:0000256" key="5">
    <source>
        <dbReference type="ARBA" id="ARBA00022692"/>
    </source>
</evidence>
<dbReference type="Pfam" id="PF02661">
    <property type="entry name" value="Fic"/>
    <property type="match status" value="1"/>
</dbReference>
<dbReference type="Gene3D" id="1.25.40.10">
    <property type="entry name" value="Tetratricopeptide repeat domain"/>
    <property type="match status" value="1"/>
</dbReference>
<dbReference type="GO" id="GO:0070733">
    <property type="term" value="F:AMPylase activity"/>
    <property type="evidence" value="ECO:0007669"/>
    <property type="project" value="UniProtKB-EC"/>
</dbReference>
<evidence type="ECO:0000313" key="23">
    <source>
        <dbReference type="Proteomes" id="UP001187531"/>
    </source>
</evidence>
<keyword evidence="12" id="KW-0472">Membrane</keyword>
<dbReference type="SUPFAM" id="SSF140931">
    <property type="entry name" value="Fic-like"/>
    <property type="match status" value="1"/>
</dbReference>
<dbReference type="InterPro" id="IPR040198">
    <property type="entry name" value="Fido_containing"/>
</dbReference>
<keyword evidence="10 19" id="KW-0067">ATP-binding</keyword>
<protein>
    <recommendedName>
        <fullName evidence="3">Protein adenylyltransferase Fic</fullName>
        <ecNumber evidence="14">2.7.7.108</ecNumber>
    </recommendedName>
    <alternativeName>
        <fullName evidence="13">De-AMPylase Fic</fullName>
    </alternativeName>
</protein>
<evidence type="ECO:0000256" key="11">
    <source>
        <dbReference type="ARBA" id="ARBA00022989"/>
    </source>
</evidence>
<dbReference type="SUPFAM" id="SSF48452">
    <property type="entry name" value="TPR-like"/>
    <property type="match status" value="1"/>
</dbReference>
<sequence length="357" mass="41758">MVQPEVEDQERNKNETRDALVAMERAVKMKDSGKKEKAERLFKQALAIAPEHPDILTSYGEFLEEIEKNYVDADFNYKKALNFSPDHSQALENHKRTRPIVEKLDEFLLQDIQKKKESLFPDIEGKKDKIVESSHVATLSRIDIETYNEYVSERNIAEGSKIVLQEVNATIIPEKLKTCRSQIDHHEDPGIHEALKFIESALLRKNQDISENDILQIHKHVMAEQGEDYRQTQVFIYFYTPPPPNKIKLLMDDFVRWINSIDATSLHPIRYAALAHYKLTHIHPFSDGNGRTSRLLMNWILMRADYPRVIVRKEDQQYFETLKDAQLGDERPFIRFIAQSIVQTMDFYQWVINKDSS</sequence>
<evidence type="ECO:0000256" key="1">
    <source>
        <dbReference type="ARBA" id="ARBA00004167"/>
    </source>
</evidence>
<dbReference type="PANTHER" id="PTHR13504:SF34">
    <property type="entry name" value="PROTEIN ADENYLYLTRANSFERASE FICD"/>
    <property type="match status" value="1"/>
</dbReference>
<evidence type="ECO:0000256" key="15">
    <source>
        <dbReference type="ARBA" id="ARBA00047939"/>
    </source>
</evidence>
<name>A0AA88I822_ARTSF</name>
<dbReference type="InterPro" id="IPR003812">
    <property type="entry name" value="Fido"/>
</dbReference>
<evidence type="ECO:0000256" key="18">
    <source>
        <dbReference type="PIRSR" id="PIRSR640198-1"/>
    </source>
</evidence>
<evidence type="ECO:0000256" key="12">
    <source>
        <dbReference type="ARBA" id="ARBA00023136"/>
    </source>
</evidence>
<keyword evidence="23" id="KW-1185">Reference proteome</keyword>
<gene>
    <name evidence="22" type="ORF">QYM36_007259</name>
</gene>
<evidence type="ECO:0000256" key="3">
    <source>
        <dbReference type="ARBA" id="ARBA00014915"/>
    </source>
</evidence>
<comment type="similarity">
    <text evidence="2">Belongs to the fic family.</text>
</comment>
<dbReference type="PROSITE" id="PS51459">
    <property type="entry name" value="FIDO"/>
    <property type="match status" value="1"/>
</dbReference>